<organism evidence="1 2">
    <name type="scientific">Hansschlegelia zhihuaiae</name>
    <dbReference type="NCBI Taxonomy" id="405005"/>
    <lineage>
        <taxon>Bacteria</taxon>
        <taxon>Pseudomonadati</taxon>
        <taxon>Pseudomonadota</taxon>
        <taxon>Alphaproteobacteria</taxon>
        <taxon>Hyphomicrobiales</taxon>
        <taxon>Methylopilaceae</taxon>
        <taxon>Hansschlegelia</taxon>
    </lineage>
</organism>
<gene>
    <name evidence="1" type="ORF">EK403_07680</name>
</gene>
<sequence length="146" mass="15126">MSGETVRSRTTLTICRTCRPEGGPSEAEPPGAALGRAAAEAARRLGPEAGVEVRAIPCLSACGRACSASVSAPEKFSYVIGGLAPEDAGDLVAFARAHAESADGVPPWRARPEKVRKNTVARVPPAGCDHALVEEVREAEDVIPGR</sequence>
<dbReference type="Proteomes" id="UP000289708">
    <property type="component" value="Unassembled WGS sequence"/>
</dbReference>
<keyword evidence="2" id="KW-1185">Reference proteome</keyword>
<reference evidence="1 2" key="1">
    <citation type="submission" date="2018-12" db="EMBL/GenBank/DDBJ databases">
        <title>bacterium Hansschlegelia zhihuaiae S113.</title>
        <authorList>
            <person name="He J."/>
        </authorList>
    </citation>
    <scope>NUCLEOTIDE SEQUENCE [LARGE SCALE GENOMIC DNA]</scope>
    <source>
        <strain evidence="1 2">S 113</strain>
    </source>
</reference>
<comment type="caution">
    <text evidence="1">The sequence shown here is derived from an EMBL/GenBank/DDBJ whole genome shotgun (WGS) entry which is preliminary data.</text>
</comment>
<name>A0A4Q0MJV4_9HYPH</name>
<dbReference type="Pfam" id="PF07845">
    <property type="entry name" value="DUF1636"/>
    <property type="match status" value="1"/>
</dbReference>
<proteinExistence type="predicted"/>
<accession>A0A4Q0MJV4</accession>
<evidence type="ECO:0000313" key="2">
    <source>
        <dbReference type="Proteomes" id="UP000289708"/>
    </source>
</evidence>
<dbReference type="AlphaFoldDB" id="A0A4Q0MJV4"/>
<dbReference type="OrthoDB" id="424426at2"/>
<evidence type="ECO:0000313" key="1">
    <source>
        <dbReference type="EMBL" id="RXF74001.1"/>
    </source>
</evidence>
<dbReference type="EMBL" id="RYFI01000006">
    <property type="protein sequence ID" value="RXF74001.1"/>
    <property type="molecule type" value="Genomic_DNA"/>
</dbReference>
<dbReference type="InterPro" id="IPR012863">
    <property type="entry name" value="DUF1636"/>
</dbReference>
<protein>
    <submittedName>
        <fullName evidence="1">DUF1636 domain-containing protein</fullName>
    </submittedName>
</protein>